<reference evidence="1" key="1">
    <citation type="journal article" date="2023" name="PLoS Negl. Trop. Dis.">
        <title>A genome sequence for Biomphalaria pfeifferi, the major vector snail for the human-infecting parasite Schistosoma mansoni.</title>
        <authorList>
            <person name="Bu L."/>
            <person name="Lu L."/>
            <person name="Laidemitt M.R."/>
            <person name="Zhang S.M."/>
            <person name="Mutuku M."/>
            <person name="Mkoji G."/>
            <person name="Steinauer M."/>
            <person name="Loker E.S."/>
        </authorList>
    </citation>
    <scope>NUCLEOTIDE SEQUENCE</scope>
    <source>
        <strain evidence="1">KasaAsao</strain>
    </source>
</reference>
<protein>
    <recommendedName>
        <fullName evidence="3">CUB domain-containing protein</fullName>
    </recommendedName>
</protein>
<evidence type="ECO:0000313" key="1">
    <source>
        <dbReference type="EMBL" id="KAK0067689.1"/>
    </source>
</evidence>
<accession>A0AAD8C8S4</accession>
<dbReference type="Gene3D" id="2.60.120.290">
    <property type="entry name" value="Spermadhesin, CUB domain"/>
    <property type="match status" value="1"/>
</dbReference>
<gene>
    <name evidence="1" type="ORF">Bpfe_003196</name>
</gene>
<dbReference type="InterPro" id="IPR035914">
    <property type="entry name" value="Sperma_CUB_dom_sf"/>
</dbReference>
<name>A0AAD8C8S4_BIOPF</name>
<evidence type="ECO:0000313" key="2">
    <source>
        <dbReference type="Proteomes" id="UP001233172"/>
    </source>
</evidence>
<evidence type="ECO:0008006" key="3">
    <source>
        <dbReference type="Google" id="ProtNLM"/>
    </source>
</evidence>
<organism evidence="1 2">
    <name type="scientific">Biomphalaria pfeifferi</name>
    <name type="common">Bloodfluke planorb</name>
    <name type="synonym">Freshwater snail</name>
    <dbReference type="NCBI Taxonomy" id="112525"/>
    <lineage>
        <taxon>Eukaryota</taxon>
        <taxon>Metazoa</taxon>
        <taxon>Spiralia</taxon>
        <taxon>Lophotrochozoa</taxon>
        <taxon>Mollusca</taxon>
        <taxon>Gastropoda</taxon>
        <taxon>Heterobranchia</taxon>
        <taxon>Euthyneura</taxon>
        <taxon>Panpulmonata</taxon>
        <taxon>Hygrophila</taxon>
        <taxon>Lymnaeoidea</taxon>
        <taxon>Planorbidae</taxon>
        <taxon>Biomphalaria</taxon>
    </lineage>
</organism>
<feature type="non-terminal residue" evidence="1">
    <location>
        <position position="1"/>
    </location>
</feature>
<dbReference type="AlphaFoldDB" id="A0AAD8C8S4"/>
<dbReference type="EMBL" id="JASAOG010000007">
    <property type="protein sequence ID" value="KAK0067689.1"/>
    <property type="molecule type" value="Genomic_DNA"/>
</dbReference>
<sequence length="79" mass="8781">IRPARFNLSCADGFLSIQNGGFSDSPFLNNTEKYCNLTLPAEMKSHSNVLRLTGVFNRPIDSRSGFSLNYVEDQLGKLP</sequence>
<dbReference type="Proteomes" id="UP001233172">
    <property type="component" value="Unassembled WGS sequence"/>
</dbReference>
<dbReference type="SUPFAM" id="SSF49854">
    <property type="entry name" value="Spermadhesin, CUB domain"/>
    <property type="match status" value="1"/>
</dbReference>
<reference evidence="1" key="2">
    <citation type="submission" date="2023-04" db="EMBL/GenBank/DDBJ databases">
        <authorList>
            <person name="Bu L."/>
            <person name="Lu L."/>
            <person name="Laidemitt M.R."/>
            <person name="Zhang S.M."/>
            <person name="Mutuku M."/>
            <person name="Mkoji G."/>
            <person name="Steinauer M."/>
            <person name="Loker E.S."/>
        </authorList>
    </citation>
    <scope>NUCLEOTIDE SEQUENCE</scope>
    <source>
        <strain evidence="1">KasaAsao</strain>
        <tissue evidence="1">Whole Snail</tissue>
    </source>
</reference>
<keyword evidence="2" id="KW-1185">Reference proteome</keyword>
<proteinExistence type="predicted"/>
<comment type="caution">
    <text evidence="1">The sequence shown here is derived from an EMBL/GenBank/DDBJ whole genome shotgun (WGS) entry which is preliminary data.</text>
</comment>